<organism evidence="2">
    <name type="scientific">marine sediment metagenome</name>
    <dbReference type="NCBI Taxonomy" id="412755"/>
    <lineage>
        <taxon>unclassified sequences</taxon>
        <taxon>metagenomes</taxon>
        <taxon>ecological metagenomes</taxon>
    </lineage>
</organism>
<evidence type="ECO:0000256" key="1">
    <source>
        <dbReference type="SAM" id="MobiDB-lite"/>
    </source>
</evidence>
<protein>
    <submittedName>
        <fullName evidence="2">Uncharacterized protein</fullName>
    </submittedName>
</protein>
<proteinExistence type="predicted"/>
<feature type="compositionally biased region" description="Pro residues" evidence="1">
    <location>
        <begin position="99"/>
        <end position="125"/>
    </location>
</feature>
<name>X0ZDK5_9ZZZZ</name>
<feature type="non-terminal residue" evidence="2">
    <location>
        <position position="1"/>
    </location>
</feature>
<gene>
    <name evidence="2" type="ORF">S01H1_81958</name>
</gene>
<evidence type="ECO:0000313" key="2">
    <source>
        <dbReference type="EMBL" id="GAG46436.1"/>
    </source>
</evidence>
<reference evidence="2" key="1">
    <citation type="journal article" date="2014" name="Front. Microbiol.">
        <title>High frequency of phylogenetically diverse reductive dehalogenase-homologous genes in deep subseafloor sedimentary metagenomes.</title>
        <authorList>
            <person name="Kawai M."/>
            <person name="Futagami T."/>
            <person name="Toyoda A."/>
            <person name="Takaki Y."/>
            <person name="Nishi S."/>
            <person name="Hori S."/>
            <person name="Arai W."/>
            <person name="Tsubouchi T."/>
            <person name="Morono Y."/>
            <person name="Uchiyama I."/>
            <person name="Ito T."/>
            <person name="Fujiyama A."/>
            <person name="Inagaki F."/>
            <person name="Takami H."/>
        </authorList>
    </citation>
    <scope>NUCLEOTIDE SEQUENCE</scope>
    <source>
        <strain evidence="2">Expedition CK06-06</strain>
    </source>
</reference>
<feature type="non-terminal residue" evidence="2">
    <location>
        <position position="201"/>
    </location>
</feature>
<dbReference type="AlphaFoldDB" id="X0ZDK5"/>
<comment type="caution">
    <text evidence="2">The sequence shown here is derived from an EMBL/GenBank/DDBJ whole genome shotgun (WGS) entry which is preliminary data.</text>
</comment>
<feature type="region of interest" description="Disordered" evidence="1">
    <location>
        <begin position="96"/>
        <end position="131"/>
    </location>
</feature>
<accession>X0ZDK5</accession>
<dbReference type="EMBL" id="BARS01055514">
    <property type="protein sequence ID" value="GAG46436.1"/>
    <property type="molecule type" value="Genomic_DNA"/>
</dbReference>
<sequence>IFIDEIPSAESLIVIGGRLEDGNTFVGTPAGGTLPADDFFVEMACGADTEVTVNATWNYWTGTTTRADIAVLIYDDEDDNECANVHGAVVFHPWATEIPPTPSPSPTPTPSPSPTPSPTPSPSPTPTTTRTFDLPMGWNNFVWTGADATAAETALSCIAGPPLQFAIAYHWDGAAWKRYVPDDPGITTLTTVDKYDSLLVL</sequence>